<feature type="transmembrane region" description="Helical" evidence="1">
    <location>
        <begin position="50"/>
        <end position="69"/>
    </location>
</feature>
<evidence type="ECO:0000313" key="2">
    <source>
        <dbReference type="EMBL" id="KAE8157379.1"/>
    </source>
</evidence>
<sequence length="77" mass="8966">MRYLKRSFILLGNWVRATAMHALLFSFSIWQQFAHYLAKCLELALLSFRFVLLFSSFTLGIPHLSFTTLDPQSMIAH</sequence>
<proteinExistence type="predicted"/>
<feature type="transmembrane region" description="Helical" evidence="1">
    <location>
        <begin position="7"/>
        <end position="30"/>
    </location>
</feature>
<name>A0A5N6UFI9_ASPTM</name>
<keyword evidence="1" id="KW-0472">Membrane</keyword>
<evidence type="ECO:0000256" key="1">
    <source>
        <dbReference type="SAM" id="Phobius"/>
    </source>
</evidence>
<dbReference type="Proteomes" id="UP000326950">
    <property type="component" value="Unassembled WGS sequence"/>
</dbReference>
<dbReference type="EMBL" id="ML738726">
    <property type="protein sequence ID" value="KAE8157379.1"/>
    <property type="molecule type" value="Genomic_DNA"/>
</dbReference>
<accession>A0A5N6UFI9</accession>
<dbReference type="AlphaFoldDB" id="A0A5N6UFI9"/>
<keyword evidence="3" id="KW-1185">Reference proteome</keyword>
<keyword evidence="1" id="KW-1133">Transmembrane helix</keyword>
<protein>
    <submittedName>
        <fullName evidence="2">Uncharacterized protein</fullName>
    </submittedName>
</protein>
<evidence type="ECO:0000313" key="3">
    <source>
        <dbReference type="Proteomes" id="UP000326950"/>
    </source>
</evidence>
<keyword evidence="1" id="KW-0812">Transmembrane</keyword>
<reference evidence="2 3" key="1">
    <citation type="submission" date="2019-04" db="EMBL/GenBank/DDBJ databases">
        <title>Friends and foes A comparative genomics study of 23 Aspergillus species from section Flavi.</title>
        <authorList>
            <consortium name="DOE Joint Genome Institute"/>
            <person name="Kjaerbolling I."/>
            <person name="Vesth T."/>
            <person name="Frisvad J.C."/>
            <person name="Nybo J.L."/>
            <person name="Theobald S."/>
            <person name="Kildgaard S."/>
            <person name="Isbrandt T."/>
            <person name="Kuo A."/>
            <person name="Sato A."/>
            <person name="Lyhne E.K."/>
            <person name="Kogle M.E."/>
            <person name="Wiebenga A."/>
            <person name="Kun R.S."/>
            <person name="Lubbers R.J."/>
            <person name="Makela M.R."/>
            <person name="Barry K."/>
            <person name="Chovatia M."/>
            <person name="Clum A."/>
            <person name="Daum C."/>
            <person name="Haridas S."/>
            <person name="He G."/>
            <person name="LaButti K."/>
            <person name="Lipzen A."/>
            <person name="Mondo S."/>
            <person name="Riley R."/>
            <person name="Salamov A."/>
            <person name="Simmons B.A."/>
            <person name="Magnuson J.K."/>
            <person name="Henrissat B."/>
            <person name="Mortensen U.H."/>
            <person name="Larsen T.O."/>
            <person name="Devries R.P."/>
            <person name="Grigoriev I.V."/>
            <person name="Machida M."/>
            <person name="Baker S.E."/>
            <person name="Andersen M.R."/>
        </authorList>
    </citation>
    <scope>NUCLEOTIDE SEQUENCE [LARGE SCALE GENOMIC DNA]</scope>
    <source>
        <strain evidence="2 3">CBS 117626</strain>
    </source>
</reference>
<organism evidence="2 3">
    <name type="scientific">Aspergillus tamarii</name>
    <dbReference type="NCBI Taxonomy" id="41984"/>
    <lineage>
        <taxon>Eukaryota</taxon>
        <taxon>Fungi</taxon>
        <taxon>Dikarya</taxon>
        <taxon>Ascomycota</taxon>
        <taxon>Pezizomycotina</taxon>
        <taxon>Eurotiomycetes</taxon>
        <taxon>Eurotiomycetidae</taxon>
        <taxon>Eurotiales</taxon>
        <taxon>Aspergillaceae</taxon>
        <taxon>Aspergillus</taxon>
        <taxon>Aspergillus subgen. Circumdati</taxon>
    </lineage>
</organism>
<gene>
    <name evidence="2" type="ORF">BDV40DRAFT_278598</name>
</gene>